<evidence type="ECO:0000259" key="1">
    <source>
        <dbReference type="Pfam" id="PF09818"/>
    </source>
</evidence>
<protein>
    <submittedName>
        <fullName evidence="4">ABC-ATPase domain-containing protein</fullName>
    </submittedName>
</protein>
<feature type="domain" description="MRB1590-like C-terminal" evidence="3">
    <location>
        <begin position="470"/>
        <end position="563"/>
    </location>
</feature>
<dbReference type="EMBL" id="JAOQJQ010000002">
    <property type="protein sequence ID" value="MCU6762193.1"/>
    <property type="molecule type" value="Genomic_DNA"/>
</dbReference>
<dbReference type="InterPro" id="IPR046833">
    <property type="entry name" value="ABC_N"/>
</dbReference>
<comment type="caution">
    <text evidence="4">The sequence shown here is derived from an EMBL/GenBank/DDBJ whole genome shotgun (WGS) entry which is preliminary data.</text>
</comment>
<keyword evidence="5" id="KW-1185">Reference proteome</keyword>
<evidence type="ECO:0000259" key="2">
    <source>
        <dbReference type="Pfam" id="PF20446"/>
    </source>
</evidence>
<accession>A0ABT2TJ05</accession>
<dbReference type="InterPro" id="IPR049069">
    <property type="entry name" value="MRB1590-like_C"/>
</dbReference>
<dbReference type="Pfam" id="PF20446">
    <property type="entry name" value="ABC_N"/>
    <property type="match status" value="1"/>
</dbReference>
<proteinExistence type="predicted"/>
<dbReference type="RefSeq" id="WP_158424886.1">
    <property type="nucleotide sequence ID" value="NZ_JAOQJQ010000002.1"/>
</dbReference>
<evidence type="ECO:0000313" key="4">
    <source>
        <dbReference type="EMBL" id="MCU6762193.1"/>
    </source>
</evidence>
<reference evidence="4 5" key="1">
    <citation type="journal article" date="2021" name="ISME Commun">
        <title>Automated analysis of genomic sequences facilitates high-throughput and comprehensive description of bacteria.</title>
        <authorList>
            <person name="Hitch T.C.A."/>
        </authorList>
    </citation>
    <scope>NUCLEOTIDE SEQUENCE [LARGE SCALE GENOMIC DNA]</scope>
    <source>
        <strain evidence="4 5">Sanger_109</strain>
    </source>
</reference>
<dbReference type="PANTHER" id="PTHR38149">
    <property type="entry name" value="ATPASE"/>
    <property type="match status" value="1"/>
</dbReference>
<feature type="domain" description="ATPase of the ABC class C-terminal" evidence="1">
    <location>
        <begin position="171"/>
        <end position="429"/>
    </location>
</feature>
<dbReference type="InterPro" id="IPR019195">
    <property type="entry name" value="ABC_ATPase_put"/>
</dbReference>
<dbReference type="InterPro" id="IPR046834">
    <property type="entry name" value="ABC_ATPase_C"/>
</dbReference>
<sequence length="564" mass="62911">MQSSTELKLKLQQIHKKSYPAYKSLRGAYDFGKFQLSVDHVQGDPFASPSNVSVSVPLKATGFPEEYYHDRMARTALEDALLRRFYAEVSKISFQAKGSGKSGLVSVTRCGQEILERSAMEIDKGRVTVRFEVGFPANGRTINAFELEKILFRDLPPAVERTLYYRNWKPQKLREVYELSQDQKAVREELKQRNLTAFIADGSVLPRESGVSQKPMKDAVKFASPESCRITLQLPYYGEISGMGIPRGVTLIAGGGYHGKSTLLKALELGIYNHINDDGREFVITDDTAVKIRAEDGRSVRSLDLSLFIHDLPNGRDPSCFSTEDASGSTSQAAAVIEGAEAGCRTFLIDEDTSATNFLVRDEFMQRIVNPKKEPITPFLARVRELYEQAGISTVLVAGSSGAFFHMADLVIQMDAYRPEDVTTRVNQLLDCYPLPDFGADDFKLPDTDRCFQIKTPEGRGRNRESSRIKIRVQGTDGFSVGFEQVDLRYVEQLINTEQVASLAGILKNIVKNPGTASIHTIVKGAWDALEKDGFASFLGHDLVCGYAKPRIQDIYMMLDRYRG</sequence>
<name>A0ABT2TJ05_9FIRM</name>
<dbReference type="Pfam" id="PF21117">
    <property type="entry name" value="MRB1590_C"/>
    <property type="match status" value="1"/>
</dbReference>
<evidence type="ECO:0000259" key="3">
    <source>
        <dbReference type="Pfam" id="PF21117"/>
    </source>
</evidence>
<dbReference type="Pfam" id="PF09818">
    <property type="entry name" value="ABC_ATPase"/>
    <property type="match status" value="1"/>
</dbReference>
<feature type="domain" description="ATPase of the ABC class N-terminal" evidence="2">
    <location>
        <begin position="6"/>
        <end position="165"/>
    </location>
</feature>
<dbReference type="Proteomes" id="UP001652442">
    <property type="component" value="Unassembled WGS sequence"/>
</dbReference>
<dbReference type="PANTHER" id="PTHR38149:SF1">
    <property type="entry name" value="ATPASE"/>
    <property type="match status" value="1"/>
</dbReference>
<organism evidence="4 5">
    <name type="scientific">Brotonthovivens ammoniilytica</name>
    <dbReference type="NCBI Taxonomy" id="2981725"/>
    <lineage>
        <taxon>Bacteria</taxon>
        <taxon>Bacillati</taxon>
        <taxon>Bacillota</taxon>
        <taxon>Clostridia</taxon>
        <taxon>Lachnospirales</taxon>
        <taxon>Lachnospiraceae</taxon>
        <taxon>Brotonthovivens</taxon>
    </lineage>
</organism>
<evidence type="ECO:0000313" key="5">
    <source>
        <dbReference type="Proteomes" id="UP001652442"/>
    </source>
</evidence>
<gene>
    <name evidence="4" type="ORF">OCV88_07525</name>
</gene>